<dbReference type="InterPro" id="IPR000477">
    <property type="entry name" value="RT_dom"/>
</dbReference>
<accession>A0A5F8HKI4</accession>
<sequence length="320" mass="35417">MLVDTGAEHLVLLSPLGKTSSKTSLVQGVTGSSRYPWTTARTFNLGTRQVSHSFLVIPESPAPLIGQDLLHKIGAHIHFSRGTVSLTDDSGAPLTVLTLALQDEHLLYSDPAPLDIPPPPHVRPWVESIPKVWAELSRVGLAINQPPIIIPLKSGATPIRVKQYLMSAEARNGIQPHIKRLLASRILTPCKSPWNTPLLPVRKPGTGDYRPVQDLREVNKRIEDVHPTVPNPYTLLSNLHPSLTWYTTLDLKDAFFTLPLATVSQSIFAFEWFSPETHSTIQLTQTRLPQGLKLSPTIFSNSLAEDLKPFRQLHPTVTLL</sequence>
<reference evidence="5" key="2">
    <citation type="submission" date="2025-08" db="UniProtKB">
        <authorList>
            <consortium name="Ensembl"/>
        </authorList>
    </citation>
    <scope>IDENTIFICATION</scope>
</reference>
<evidence type="ECO:0000256" key="2">
    <source>
        <dbReference type="ARBA" id="ARBA00022801"/>
    </source>
</evidence>
<dbReference type="Gene3D" id="2.40.70.10">
    <property type="entry name" value="Acid Proteases"/>
    <property type="match status" value="1"/>
</dbReference>
<dbReference type="InterPro" id="IPR001995">
    <property type="entry name" value="Peptidase_A2_cat"/>
</dbReference>
<dbReference type="Pfam" id="PF00078">
    <property type="entry name" value="RVT_1"/>
    <property type="match status" value="1"/>
</dbReference>
<proteinExistence type="inferred from homology"/>
<reference evidence="5" key="3">
    <citation type="submission" date="2025-09" db="UniProtKB">
        <authorList>
            <consortium name="Ensembl"/>
        </authorList>
    </citation>
    <scope>IDENTIFICATION</scope>
</reference>
<dbReference type="InterPro" id="IPR018061">
    <property type="entry name" value="Retropepsins"/>
</dbReference>
<dbReference type="GeneTree" id="ENSGT00940000163417"/>
<dbReference type="SUPFAM" id="SSF50630">
    <property type="entry name" value="Acid proteases"/>
    <property type="match status" value="1"/>
</dbReference>
<dbReference type="InParanoid" id="A0A5F8HKI4"/>
<dbReference type="InterPro" id="IPR043502">
    <property type="entry name" value="DNA/RNA_pol_sf"/>
</dbReference>
<dbReference type="Bgee" id="ENSMODG00000045678">
    <property type="expression patterns" value="Expressed in blood and 9 other cell types or tissues"/>
</dbReference>
<feature type="domain" description="Peptidase A2" evidence="3">
    <location>
        <begin position="1"/>
        <end position="69"/>
    </location>
</feature>
<reference evidence="5 6" key="1">
    <citation type="journal article" date="2007" name="Nature">
        <title>Genome of the marsupial Monodelphis domestica reveals innovation in non-coding sequences.</title>
        <authorList>
            <person name="Mikkelsen T.S."/>
            <person name="Wakefield M.J."/>
            <person name="Aken B."/>
            <person name="Amemiya C.T."/>
            <person name="Chang J.L."/>
            <person name="Duke S."/>
            <person name="Garber M."/>
            <person name="Gentles A.J."/>
            <person name="Goodstadt L."/>
            <person name="Heger A."/>
            <person name="Jurka J."/>
            <person name="Kamal M."/>
            <person name="Mauceli E."/>
            <person name="Searle S.M."/>
            <person name="Sharpe T."/>
            <person name="Baker M.L."/>
            <person name="Batzer M.A."/>
            <person name="Benos P.V."/>
            <person name="Belov K."/>
            <person name="Clamp M."/>
            <person name="Cook A."/>
            <person name="Cuff J."/>
            <person name="Das R."/>
            <person name="Davidow L."/>
            <person name="Deakin J.E."/>
            <person name="Fazzari M.J."/>
            <person name="Glass J.L."/>
            <person name="Grabherr M."/>
            <person name="Greally J.M."/>
            <person name="Gu W."/>
            <person name="Hore T.A."/>
            <person name="Huttley G.A."/>
            <person name="Kleber M."/>
            <person name="Jirtle R.L."/>
            <person name="Koina E."/>
            <person name="Lee J.T."/>
            <person name="Mahony S."/>
            <person name="Marra M.A."/>
            <person name="Miller R.D."/>
            <person name="Nicholls R.D."/>
            <person name="Oda M."/>
            <person name="Papenfuss A.T."/>
            <person name="Parra Z.E."/>
            <person name="Pollock D.D."/>
            <person name="Ray D.A."/>
            <person name="Schein J.E."/>
            <person name="Speed T.P."/>
            <person name="Thompson K."/>
            <person name="VandeBerg J.L."/>
            <person name="Wade C.M."/>
            <person name="Walker J.A."/>
            <person name="Waters P.D."/>
            <person name="Webber C."/>
            <person name="Weidman J.R."/>
            <person name="Xie X."/>
            <person name="Zody M.C."/>
            <person name="Baldwin J."/>
            <person name="Abdouelleil A."/>
            <person name="Abdulkadir J."/>
            <person name="Abebe A."/>
            <person name="Abera B."/>
            <person name="Abreu J."/>
            <person name="Acer S.C."/>
            <person name="Aftuck L."/>
            <person name="Alexander A."/>
            <person name="An P."/>
            <person name="Anderson E."/>
            <person name="Anderson S."/>
            <person name="Arachi H."/>
            <person name="Azer M."/>
            <person name="Bachantsang P."/>
            <person name="Barry A."/>
            <person name="Bayul T."/>
            <person name="Berlin A."/>
            <person name="Bessette D."/>
            <person name="Bloom T."/>
            <person name="Bloom T."/>
            <person name="Boguslavskiy L."/>
            <person name="Bonnet C."/>
            <person name="Boukhgalter B."/>
            <person name="Bourzgui I."/>
            <person name="Brown A."/>
            <person name="Cahill P."/>
            <person name="Channer S."/>
            <person name="Cheshatsang Y."/>
            <person name="Chuda L."/>
            <person name="Citroen M."/>
            <person name="Collymore A."/>
            <person name="Cooke P."/>
            <person name="Costello M."/>
            <person name="D'Aco K."/>
            <person name="Daza R."/>
            <person name="De Haan G."/>
            <person name="DeGray S."/>
            <person name="DeMaso C."/>
            <person name="Dhargay N."/>
            <person name="Dooley K."/>
            <person name="Dooley E."/>
            <person name="Doricent M."/>
            <person name="Dorje P."/>
            <person name="Dorjee K."/>
            <person name="Dupes A."/>
            <person name="Elong R."/>
            <person name="Falk J."/>
            <person name="Farina A."/>
            <person name="Faro S."/>
            <person name="Ferguson D."/>
            <person name="Fisher S."/>
            <person name="Foley C.D."/>
            <person name="Franke A."/>
            <person name="Friedrich D."/>
            <person name="Gadbois L."/>
            <person name="Gearin G."/>
            <person name="Gearin C.R."/>
            <person name="Giannoukos G."/>
            <person name="Goode T."/>
            <person name="Graham J."/>
            <person name="Grandbois E."/>
            <person name="Grewal S."/>
            <person name="Gyaltsen K."/>
            <person name="Hafez N."/>
            <person name="Hagos B."/>
            <person name="Hall J."/>
            <person name="Henson C."/>
            <person name="Hollinger A."/>
            <person name="Honan T."/>
            <person name="Huard M.D."/>
            <person name="Hughes L."/>
            <person name="Hurhula B."/>
            <person name="Husby M.E."/>
            <person name="Kamat A."/>
            <person name="Kanga B."/>
            <person name="Kashin S."/>
            <person name="Khazanovich D."/>
            <person name="Kisner P."/>
            <person name="Lance K."/>
            <person name="Lara M."/>
            <person name="Lee W."/>
            <person name="Lennon N."/>
            <person name="Letendre F."/>
            <person name="LeVine R."/>
            <person name="Lipovsky A."/>
            <person name="Liu X."/>
            <person name="Liu J."/>
            <person name="Liu S."/>
            <person name="Lokyitsang T."/>
            <person name="Lokyitsang Y."/>
            <person name="Lubonja R."/>
            <person name="Lui A."/>
            <person name="MacDonald P."/>
            <person name="Magnisalis V."/>
            <person name="Maru K."/>
            <person name="Matthews C."/>
            <person name="McCusker W."/>
            <person name="McDonough S."/>
            <person name="Mehta T."/>
            <person name="Meldrim J."/>
            <person name="Meneus L."/>
            <person name="Mihai O."/>
            <person name="Mihalev A."/>
            <person name="Mihova T."/>
            <person name="Mittelman R."/>
            <person name="Mlenga V."/>
            <person name="Montmayeur A."/>
            <person name="Mulrain L."/>
            <person name="Navidi A."/>
            <person name="Naylor J."/>
            <person name="Negash T."/>
            <person name="Nguyen T."/>
            <person name="Nguyen N."/>
            <person name="Nicol R."/>
            <person name="Norbu C."/>
            <person name="Norbu N."/>
            <person name="Novod N."/>
            <person name="O'Neill B."/>
            <person name="Osman S."/>
            <person name="Markiewicz E."/>
            <person name="Oyono O.L."/>
            <person name="Patti C."/>
            <person name="Phunkhang P."/>
            <person name="Pierre F."/>
            <person name="Priest M."/>
            <person name="Raghuraman S."/>
            <person name="Rege F."/>
            <person name="Reyes R."/>
            <person name="Rise C."/>
            <person name="Rogov P."/>
            <person name="Ross K."/>
            <person name="Ryan E."/>
            <person name="Settipalli S."/>
            <person name="Shea T."/>
            <person name="Sherpa N."/>
            <person name="Shi L."/>
            <person name="Shih D."/>
            <person name="Sparrow T."/>
            <person name="Spaulding J."/>
            <person name="Stalker J."/>
            <person name="Stange-Thomann N."/>
            <person name="Stavropoulos S."/>
            <person name="Stone C."/>
            <person name="Strader C."/>
            <person name="Tesfaye S."/>
            <person name="Thomson T."/>
            <person name="Thoulutsang Y."/>
            <person name="Thoulutsang D."/>
            <person name="Topham K."/>
            <person name="Topping I."/>
            <person name="Tsamla T."/>
            <person name="Vassiliev H."/>
            <person name="Vo A."/>
            <person name="Wangchuk T."/>
            <person name="Wangdi T."/>
            <person name="Weiand M."/>
            <person name="Wilkinson J."/>
            <person name="Wilson A."/>
            <person name="Yadav S."/>
            <person name="Young G."/>
            <person name="Yu Q."/>
            <person name="Zembek L."/>
            <person name="Zhong D."/>
            <person name="Zimmer A."/>
            <person name="Zwirko Z."/>
            <person name="Jaffe D.B."/>
            <person name="Alvarez P."/>
            <person name="Brockman W."/>
            <person name="Butler J."/>
            <person name="Chin C."/>
            <person name="Gnerre S."/>
            <person name="MacCallum I."/>
            <person name="Graves J.A."/>
            <person name="Ponting C.P."/>
            <person name="Breen M."/>
            <person name="Samollow P.B."/>
            <person name="Lander E.S."/>
            <person name="Lindblad-Toh K."/>
        </authorList>
    </citation>
    <scope>NUCLEOTIDE SEQUENCE [LARGE SCALE GENOMIC DNA]</scope>
</reference>
<dbReference type="GO" id="GO:0006508">
    <property type="term" value="P:proteolysis"/>
    <property type="evidence" value="ECO:0007669"/>
    <property type="project" value="InterPro"/>
</dbReference>
<dbReference type="Pfam" id="PF00077">
    <property type="entry name" value="RVP"/>
    <property type="match status" value="1"/>
</dbReference>
<dbReference type="Ensembl" id="ENSMODT00000061542.1">
    <property type="protein sequence ID" value="ENSMODP00000059583.1"/>
    <property type="gene ID" value="ENSMODG00000045678.1"/>
</dbReference>
<keyword evidence="2" id="KW-0378">Hydrolase</keyword>
<dbReference type="GO" id="GO:0004190">
    <property type="term" value="F:aspartic-type endopeptidase activity"/>
    <property type="evidence" value="ECO:0007669"/>
    <property type="project" value="InterPro"/>
</dbReference>
<dbReference type="SUPFAM" id="SSF56672">
    <property type="entry name" value="DNA/RNA polymerases"/>
    <property type="match status" value="1"/>
</dbReference>
<feature type="domain" description="Reverse transcriptase" evidence="4">
    <location>
        <begin position="182"/>
        <end position="320"/>
    </location>
</feature>
<protein>
    <recommendedName>
        <fullName evidence="7">Peptidase A2 domain-containing protein</fullName>
    </recommendedName>
</protein>
<organism evidence="5 6">
    <name type="scientific">Monodelphis domestica</name>
    <name type="common">Gray short-tailed opossum</name>
    <dbReference type="NCBI Taxonomy" id="13616"/>
    <lineage>
        <taxon>Eukaryota</taxon>
        <taxon>Metazoa</taxon>
        <taxon>Chordata</taxon>
        <taxon>Craniata</taxon>
        <taxon>Vertebrata</taxon>
        <taxon>Euteleostomi</taxon>
        <taxon>Mammalia</taxon>
        <taxon>Metatheria</taxon>
        <taxon>Didelphimorphia</taxon>
        <taxon>Didelphidae</taxon>
        <taxon>Monodelphis</taxon>
    </lineage>
</organism>
<dbReference type="InterPro" id="IPR051320">
    <property type="entry name" value="Viral_Replic_Matur_Polypro"/>
</dbReference>
<dbReference type="PANTHER" id="PTHR33064:SF38">
    <property type="entry name" value="LRRGT00076-LIKE"/>
    <property type="match status" value="1"/>
</dbReference>
<dbReference type="Gene3D" id="3.10.10.10">
    <property type="entry name" value="HIV Type 1 Reverse Transcriptase, subunit A, domain 1"/>
    <property type="match status" value="1"/>
</dbReference>
<name>A0A5F8HKI4_MONDO</name>
<dbReference type="Gene3D" id="3.30.70.270">
    <property type="match status" value="1"/>
</dbReference>
<dbReference type="Proteomes" id="UP000002280">
    <property type="component" value="Chromosome 1"/>
</dbReference>
<dbReference type="PROSITE" id="PS50878">
    <property type="entry name" value="RT_POL"/>
    <property type="match status" value="1"/>
</dbReference>
<dbReference type="InterPro" id="IPR021109">
    <property type="entry name" value="Peptidase_aspartic_dom_sf"/>
</dbReference>
<dbReference type="OMA" id="SIRNCEW"/>
<evidence type="ECO:0000313" key="6">
    <source>
        <dbReference type="Proteomes" id="UP000002280"/>
    </source>
</evidence>
<dbReference type="AlphaFoldDB" id="A0A5F8HKI4"/>
<dbReference type="PANTHER" id="PTHR33064">
    <property type="entry name" value="POL PROTEIN"/>
    <property type="match status" value="1"/>
</dbReference>
<dbReference type="PROSITE" id="PS50175">
    <property type="entry name" value="ASP_PROT_RETROV"/>
    <property type="match status" value="1"/>
</dbReference>
<evidence type="ECO:0000313" key="5">
    <source>
        <dbReference type="Ensembl" id="ENSMODP00000059583.1"/>
    </source>
</evidence>
<evidence type="ECO:0008006" key="7">
    <source>
        <dbReference type="Google" id="ProtNLM"/>
    </source>
</evidence>
<evidence type="ECO:0000259" key="4">
    <source>
        <dbReference type="PROSITE" id="PS50878"/>
    </source>
</evidence>
<keyword evidence="6" id="KW-1185">Reference proteome</keyword>
<comment type="similarity">
    <text evidence="1">Belongs to the beta type-B retroviral polymerase family. HERV class-II K(HML-2) pol subfamily.</text>
</comment>
<evidence type="ECO:0000259" key="3">
    <source>
        <dbReference type="PROSITE" id="PS50175"/>
    </source>
</evidence>
<evidence type="ECO:0000256" key="1">
    <source>
        <dbReference type="ARBA" id="ARBA00010879"/>
    </source>
</evidence>
<dbReference type="InterPro" id="IPR043128">
    <property type="entry name" value="Rev_trsase/Diguanyl_cyclase"/>
</dbReference>